<keyword evidence="2" id="KW-0808">Transferase</keyword>
<keyword evidence="2" id="KW-0489">Methyltransferase</keyword>
<dbReference type="PANTHER" id="PTHR42912">
    <property type="entry name" value="METHYLTRANSFERASE"/>
    <property type="match status" value="1"/>
</dbReference>
<protein>
    <submittedName>
        <fullName evidence="2">Methyltransferase type 11</fullName>
    </submittedName>
</protein>
<dbReference type="InterPro" id="IPR029063">
    <property type="entry name" value="SAM-dependent_MTases_sf"/>
</dbReference>
<proteinExistence type="predicted"/>
<reference evidence="2" key="1">
    <citation type="submission" date="2016-09" db="EMBL/GenBank/DDBJ databases">
        <title>Draft genome of thermotolerant cyanobacterium Desertifilum sp. strain IPPAS B-1220.</title>
        <authorList>
            <person name="Sinetova M.A."/>
            <person name="Bolakhan K."/>
            <person name="Zayadan B.K."/>
            <person name="Mironov K.S."/>
            <person name="Ustinova V."/>
            <person name="Kupriyanova E.V."/>
            <person name="Sidorov R.A."/>
            <person name="Skrypnik A.N."/>
            <person name="Gogoleva N.E."/>
            <person name="Gogolev Y.V."/>
            <person name="Los D.A."/>
        </authorList>
    </citation>
    <scope>NUCLEOTIDE SEQUENCE [LARGE SCALE GENOMIC DNA]</scope>
    <source>
        <strain evidence="2">IPPAS B-1220</strain>
    </source>
</reference>
<comment type="caution">
    <text evidence="2">The sequence shown here is derived from an EMBL/GenBank/DDBJ whole genome shotgun (WGS) entry which is preliminary data.</text>
</comment>
<dbReference type="Pfam" id="PF13649">
    <property type="entry name" value="Methyltransf_25"/>
    <property type="match status" value="1"/>
</dbReference>
<name>A0A1E5QRK7_9CYAN</name>
<dbReference type="GO" id="GO:0032259">
    <property type="term" value="P:methylation"/>
    <property type="evidence" value="ECO:0007669"/>
    <property type="project" value="UniProtKB-KW"/>
</dbReference>
<dbReference type="InterPro" id="IPR041698">
    <property type="entry name" value="Methyltransf_25"/>
</dbReference>
<dbReference type="Gene3D" id="3.40.50.150">
    <property type="entry name" value="Vaccinia Virus protein VP39"/>
    <property type="match status" value="1"/>
</dbReference>
<dbReference type="RefSeq" id="WP_069965223.1">
    <property type="nucleotide sequence ID" value="NZ_CM124774.1"/>
</dbReference>
<dbReference type="PANTHER" id="PTHR42912:SF68">
    <property type="entry name" value="METHYLTRANSFERASE TYPE 11 DOMAIN-CONTAINING PROTEIN"/>
    <property type="match status" value="1"/>
</dbReference>
<dbReference type="EMBL" id="MJGC01000010">
    <property type="protein sequence ID" value="OEJ77227.1"/>
    <property type="molecule type" value="Genomic_DNA"/>
</dbReference>
<dbReference type="SUPFAM" id="SSF53335">
    <property type="entry name" value="S-adenosyl-L-methionine-dependent methyltransferases"/>
    <property type="match status" value="1"/>
</dbReference>
<organism evidence="2">
    <name type="scientific">Desertifilum tharense IPPAS B-1220</name>
    <dbReference type="NCBI Taxonomy" id="1781255"/>
    <lineage>
        <taxon>Bacteria</taxon>
        <taxon>Bacillati</taxon>
        <taxon>Cyanobacteriota</taxon>
        <taxon>Cyanophyceae</taxon>
        <taxon>Desertifilales</taxon>
        <taxon>Desertifilaceae</taxon>
        <taxon>Desertifilum</taxon>
    </lineage>
</organism>
<sequence>MTATLNPNSSLGLTSRLVNGILAIKPLADLAKHRARTMMIQRAEKIGVPWRQQVETLRAHDWEGEFAAVQNSQLRYPDYYVTSFHAYDEGNLSWDAALEVEVAAKAVHAGIWKDAGAQGDAKLRQSYHDLLQAHLSQPPQDILDLGCSVGMSTFALQALYPQAKITGIDLSPYFLSVARYSQTQSQLQGINWVHAAAESTGLPDASFDLISIFLMCHELPQSATRQIFQEARRLLRPQGHLAIMDMNPQSEIYAKMPSYILTLLKSTEPYLDEYFTLDIEEMLVSTGFQSPKIIPNSPRHRTVIAQVQDA</sequence>
<dbReference type="CDD" id="cd02440">
    <property type="entry name" value="AdoMet_MTases"/>
    <property type="match status" value="1"/>
</dbReference>
<dbReference type="InterPro" id="IPR050508">
    <property type="entry name" value="Methyltransf_Superfamily"/>
</dbReference>
<dbReference type="STRING" id="1781255.BH720_00700"/>
<feature type="domain" description="Methyltransferase" evidence="1">
    <location>
        <begin position="142"/>
        <end position="239"/>
    </location>
</feature>
<gene>
    <name evidence="2" type="ORF">BH720_00700</name>
</gene>
<evidence type="ECO:0000259" key="1">
    <source>
        <dbReference type="Pfam" id="PF13649"/>
    </source>
</evidence>
<dbReference type="AlphaFoldDB" id="A0A1E5QRK7"/>
<dbReference type="OrthoDB" id="505670at2"/>
<evidence type="ECO:0000313" key="2">
    <source>
        <dbReference type="EMBL" id="OEJ77227.1"/>
    </source>
</evidence>
<dbReference type="GO" id="GO:0008168">
    <property type="term" value="F:methyltransferase activity"/>
    <property type="evidence" value="ECO:0007669"/>
    <property type="project" value="UniProtKB-KW"/>
</dbReference>
<accession>A0A1E5QRK7</accession>